<accession>A0A841DRA2</accession>
<dbReference type="EMBL" id="JACHNF010000001">
    <property type="protein sequence ID" value="MBB5977918.1"/>
    <property type="molecule type" value="Genomic_DNA"/>
</dbReference>
<gene>
    <name evidence="3" type="ORF">HDA44_001259</name>
</gene>
<feature type="region of interest" description="Disordered" evidence="1">
    <location>
        <begin position="24"/>
        <end position="71"/>
    </location>
</feature>
<sequence length="265" mass="25940">MSRVRRSVAVAGAAVVLVVSGCSGGSDKAATDAAGASPSSSSPTPSTPSTSSTPTVATPPPSPSVAAPSVPARTAAELTKALLALTDLPAGFAIDTDAGDDGSGVKVSSKDPKCARLVALTNADKLPGSKASAGRSYSGGEQGPFVDESLDALGSKAAVGAFQQSFRKAIAGCRSMTLTIAGQGRSTINVREVSAPKAGTDPVAVRFSASGGSMDGLEITMSTTGIDDVLLAITVVAGLPEDLEGAMTTAADKAKATLGASRSGT</sequence>
<name>A0A841DRA2_9ACTN</name>
<protein>
    <recommendedName>
        <fullName evidence="5">Sensor domain-containing protein</fullName>
    </recommendedName>
</protein>
<feature type="compositionally biased region" description="Low complexity" evidence="1">
    <location>
        <begin position="31"/>
        <end position="56"/>
    </location>
</feature>
<dbReference type="RefSeq" id="WP_184832104.1">
    <property type="nucleotide sequence ID" value="NZ_BAAAVN010000015.1"/>
</dbReference>
<proteinExistence type="predicted"/>
<keyword evidence="4" id="KW-1185">Reference proteome</keyword>
<comment type="caution">
    <text evidence="3">The sequence shown here is derived from an EMBL/GenBank/DDBJ whole genome shotgun (WGS) entry which is preliminary data.</text>
</comment>
<feature type="chain" id="PRO_5038349366" description="Sensor domain-containing protein" evidence="2">
    <location>
        <begin position="26"/>
        <end position="265"/>
    </location>
</feature>
<evidence type="ECO:0000256" key="1">
    <source>
        <dbReference type="SAM" id="MobiDB-lite"/>
    </source>
</evidence>
<feature type="signal peptide" evidence="2">
    <location>
        <begin position="1"/>
        <end position="25"/>
    </location>
</feature>
<dbReference type="Proteomes" id="UP000558997">
    <property type="component" value="Unassembled WGS sequence"/>
</dbReference>
<evidence type="ECO:0008006" key="5">
    <source>
        <dbReference type="Google" id="ProtNLM"/>
    </source>
</evidence>
<evidence type="ECO:0000313" key="3">
    <source>
        <dbReference type="EMBL" id="MBB5977918.1"/>
    </source>
</evidence>
<dbReference type="PROSITE" id="PS51257">
    <property type="entry name" value="PROKAR_LIPOPROTEIN"/>
    <property type="match status" value="1"/>
</dbReference>
<reference evidence="3 4" key="1">
    <citation type="submission" date="2020-08" db="EMBL/GenBank/DDBJ databases">
        <title>Sequencing the genomes of 1000 actinobacteria strains.</title>
        <authorList>
            <person name="Klenk H.-P."/>
        </authorList>
    </citation>
    <scope>NUCLEOTIDE SEQUENCE [LARGE SCALE GENOMIC DNA]</scope>
    <source>
        <strain evidence="3 4">DSM 17294</strain>
    </source>
</reference>
<evidence type="ECO:0000256" key="2">
    <source>
        <dbReference type="SAM" id="SignalP"/>
    </source>
</evidence>
<evidence type="ECO:0000313" key="4">
    <source>
        <dbReference type="Proteomes" id="UP000558997"/>
    </source>
</evidence>
<keyword evidence="2" id="KW-0732">Signal</keyword>
<dbReference type="AlphaFoldDB" id="A0A841DRA2"/>
<organism evidence="3 4">
    <name type="scientific">Kribbella solani</name>
    <dbReference type="NCBI Taxonomy" id="236067"/>
    <lineage>
        <taxon>Bacteria</taxon>
        <taxon>Bacillati</taxon>
        <taxon>Actinomycetota</taxon>
        <taxon>Actinomycetes</taxon>
        <taxon>Propionibacteriales</taxon>
        <taxon>Kribbellaceae</taxon>
        <taxon>Kribbella</taxon>
    </lineage>
</organism>